<evidence type="ECO:0000313" key="3">
    <source>
        <dbReference type="Proteomes" id="UP001596527"/>
    </source>
</evidence>
<dbReference type="EMBL" id="JBHTEF010000002">
    <property type="protein sequence ID" value="MFC7582267.1"/>
    <property type="molecule type" value="Genomic_DNA"/>
</dbReference>
<proteinExistence type="predicted"/>
<comment type="caution">
    <text evidence="2">The sequence shown here is derived from an EMBL/GenBank/DDBJ whole genome shotgun (WGS) entry which is preliminary data.</text>
</comment>
<dbReference type="Proteomes" id="UP001596527">
    <property type="component" value="Unassembled WGS sequence"/>
</dbReference>
<evidence type="ECO:0000256" key="1">
    <source>
        <dbReference type="SAM" id="MobiDB-lite"/>
    </source>
</evidence>
<dbReference type="Pfam" id="PF12687">
    <property type="entry name" value="DUF3801"/>
    <property type="match status" value="1"/>
</dbReference>
<evidence type="ECO:0000313" key="2">
    <source>
        <dbReference type="EMBL" id="MFC7582267.1"/>
    </source>
</evidence>
<feature type="region of interest" description="Disordered" evidence="1">
    <location>
        <begin position="144"/>
        <end position="202"/>
    </location>
</feature>
<dbReference type="InterPro" id="IPR024234">
    <property type="entry name" value="DUF3801"/>
</dbReference>
<protein>
    <submittedName>
        <fullName evidence="2">DUF3801 domain-containing protein</fullName>
    </submittedName>
</protein>
<gene>
    <name evidence="2" type="ORF">ACFQWG_13830</name>
</gene>
<organism evidence="2 3">
    <name type="scientific">Schaalia naturae</name>
    <dbReference type="NCBI Taxonomy" id="635203"/>
    <lineage>
        <taxon>Bacteria</taxon>
        <taxon>Bacillati</taxon>
        <taxon>Actinomycetota</taxon>
        <taxon>Actinomycetes</taxon>
        <taxon>Actinomycetales</taxon>
        <taxon>Actinomycetaceae</taxon>
        <taxon>Schaalia</taxon>
    </lineage>
</organism>
<keyword evidence="3" id="KW-1185">Reference proteome</keyword>
<name>A0ABW2SQ46_9ACTO</name>
<accession>A0ABW2SQ46</accession>
<feature type="compositionally biased region" description="Basic and acidic residues" evidence="1">
    <location>
        <begin position="144"/>
        <end position="182"/>
    </location>
</feature>
<dbReference type="RefSeq" id="WP_380976419.1">
    <property type="nucleotide sequence ID" value="NZ_JBHTEF010000002.1"/>
</dbReference>
<sequence>MMELIDAASDESKQVAIRTTEAVVKGAFQMAVKVSSGAVHLSTGSAVAALRSMRNAAAAALHEQRTTGKISVRDFGRTITGSREVVDIDDAAVSREMESTLKRYGCTFAVEQGTDGTRTFHVQGKDVQVVEHALSVASQRVDQKIARNETRRHNAEKIEKGVSGKKAEREQKQSRTKERGLDNPKATLGNDEDGPTRSGATR</sequence>
<reference evidence="3" key="1">
    <citation type="journal article" date="2019" name="Int. J. Syst. Evol. Microbiol.">
        <title>The Global Catalogue of Microorganisms (GCM) 10K type strain sequencing project: providing services to taxonomists for standard genome sequencing and annotation.</title>
        <authorList>
            <consortium name="The Broad Institute Genomics Platform"/>
            <consortium name="The Broad Institute Genome Sequencing Center for Infectious Disease"/>
            <person name="Wu L."/>
            <person name="Ma J."/>
        </authorList>
    </citation>
    <scope>NUCLEOTIDE SEQUENCE [LARGE SCALE GENOMIC DNA]</scope>
    <source>
        <strain evidence="3">CCUG 56698</strain>
    </source>
</reference>